<feature type="region of interest" description="Disordered" evidence="1">
    <location>
        <begin position="1"/>
        <end position="60"/>
    </location>
</feature>
<feature type="compositionally biased region" description="Acidic residues" evidence="1">
    <location>
        <begin position="912"/>
        <end position="923"/>
    </location>
</feature>
<evidence type="ECO:0000313" key="3">
    <source>
        <dbReference type="EMBL" id="KAJ9667515.1"/>
    </source>
</evidence>
<dbReference type="EMBL" id="JAPDRL010000012">
    <property type="protein sequence ID" value="KAJ9667515.1"/>
    <property type="molecule type" value="Genomic_DNA"/>
</dbReference>
<dbReference type="SMART" id="SM00384">
    <property type="entry name" value="AT_hook"/>
    <property type="match status" value="3"/>
</dbReference>
<feature type="compositionally biased region" description="Polar residues" evidence="1">
    <location>
        <begin position="137"/>
        <end position="184"/>
    </location>
</feature>
<feature type="compositionally biased region" description="Acidic residues" evidence="1">
    <location>
        <begin position="1322"/>
        <end position="1331"/>
    </location>
</feature>
<evidence type="ECO:0000256" key="1">
    <source>
        <dbReference type="SAM" id="MobiDB-lite"/>
    </source>
</evidence>
<evidence type="ECO:0000259" key="2">
    <source>
        <dbReference type="PROSITE" id="PS00028"/>
    </source>
</evidence>
<feature type="compositionally biased region" description="Basic and acidic residues" evidence="1">
    <location>
        <begin position="356"/>
        <end position="370"/>
    </location>
</feature>
<feature type="compositionally biased region" description="Pro residues" evidence="1">
    <location>
        <begin position="630"/>
        <end position="643"/>
    </location>
</feature>
<feature type="compositionally biased region" description="Gly residues" evidence="1">
    <location>
        <begin position="1000"/>
        <end position="1010"/>
    </location>
</feature>
<protein>
    <recommendedName>
        <fullName evidence="2">C2H2-type domain-containing protein</fullName>
    </recommendedName>
</protein>
<comment type="caution">
    <text evidence="3">The sequence shown here is derived from an EMBL/GenBank/DDBJ whole genome shotgun (WGS) entry which is preliminary data.</text>
</comment>
<feature type="region of interest" description="Disordered" evidence="1">
    <location>
        <begin position="621"/>
        <end position="706"/>
    </location>
</feature>
<sequence length="1331" mass="141822">MAPNNYYQTYHANTQNSSNPQQTYPGYHAQTSMSNQPSGQYQTSGAPSAPPAPPTHDTYQGYQQQYAQQGTGYGSNQSYSWNTAYDANSGNPTAGSAAEALSSMSMADHLRTTDATYTSGYNTSSGMSDRNVAALSKYNQSSSGAPQAHQAHTIQDASRSSGTGSHTAHAQRTSRPESVSSISSGYAAPTQRQAPPRLPTPGAPSAASSQYPARRVQTMSTEHRSPSPAQFRASHNAQSSTTQRPVGGSLAAQYDDRGSRRLPSVSEATYGSSSTATRRQNYDRQTQNYEQSSVTVDPAHVYDPWQEKMRQTELARKAKEAEEAAAARAAEEAERNRKAEEARRLAEEARKAKEQREAEALRRVEEERRASIPTQANAAPKGKAETDGVKGKSATDARAQSKKAAPTATNTTSQSTPAAPAPASTAEDLEAQTRMIMAKLREMNAKNPSLVAKIWEEERALHARESTRSPVTHVAQPQSAPAPQVAPRANMGAVRPGSTQNGVVNGHVSGNRSVAGPIYPPQQPRQERYAPLPIPAPAPSKPSSGGTMWPQEKKGELAAAAAKWLNEIPSNVNNKVSPADISRMLDSNPTYLDLCERLEGLGVQLERRTFAQALLKACPDINNKSQTQKPPMPPGVRQLPPPGAAGERPAALTKQIAQPLHGLPTPHPTDDDMGPAPVEDQTYDAPPAPGPDAVQSPYFQPPPVSSTPGAVAPIVTMISSRNSAQPMRMPSVKPATKADAARKREFSEIVDLTTLSDEELPPPPPKVARTDPRGMLAFQPPPTAQQTTFINPNLRQFNNSPNGMPIQPHAAPQPVHPPPPVYDEFYNYADLVKPIDSRKALRRSTYNPNTIARDVLLAAGKHPEMRALNAHLEPLKLAFRQVEDRSDLDTFRWDVVDPGEPPPGYYSNGGAEAEEDADDEEDEPQPRARARVMVQAGVGGGGGSAATFRAADYNHTDPAATKSIFKKPRGRPPRHSGPGFVSRTPGSSGADPAHRQRASGQGGGNGSAGPGGPPPSNIGRGPHVTPAGRLPSASASGSAGAPRSQGGGVGYSAFRVQGNGPDGSPLPKKRGRPVGWRKSIHGSAAVQAGTVRPGQGSGLRNVTKPGAGGGGGGSGAVVEIRSSNSPAVRQEVEYRVYKCRWQGCKAELHNLETLRKHVFKIHATPTASGRWQCRWEGCGETVTVTDEATGEESDAHRYLEFGDGEKWRGHFGAAHLGELAWRLGDGPKGGLSDSHDSDAYLSDRSGRRVTPQIAAPSGTPASSSALPHPTGPGRPAKKSDEQKALEVQQRLEQQKRDIGPGVDRGGARLANEKRRAGFIDNEGGEEVVDED</sequence>
<feature type="region of interest" description="Disordered" evidence="1">
    <location>
        <begin position="959"/>
        <end position="1073"/>
    </location>
</feature>
<feature type="compositionally biased region" description="Polar residues" evidence="1">
    <location>
        <begin position="497"/>
        <end position="512"/>
    </location>
</feature>
<feature type="compositionally biased region" description="Polar residues" evidence="1">
    <location>
        <begin position="233"/>
        <end position="244"/>
    </location>
</feature>
<dbReference type="Proteomes" id="UP001172684">
    <property type="component" value="Unassembled WGS sequence"/>
</dbReference>
<keyword evidence="4" id="KW-1185">Reference proteome</keyword>
<feature type="compositionally biased region" description="Low complexity" evidence="1">
    <location>
        <begin position="1017"/>
        <end position="1044"/>
    </location>
</feature>
<feature type="compositionally biased region" description="Basic residues" evidence="1">
    <location>
        <begin position="964"/>
        <end position="974"/>
    </location>
</feature>
<reference evidence="3" key="1">
    <citation type="submission" date="2022-10" db="EMBL/GenBank/DDBJ databases">
        <title>Culturing micro-colonial fungi from biological soil crusts in the Mojave desert and describing Neophaeococcomyces mojavensis, and introducing the new genera and species Taxawa tesnikishii.</title>
        <authorList>
            <person name="Kurbessoian T."/>
            <person name="Stajich J.E."/>
        </authorList>
    </citation>
    <scope>NUCLEOTIDE SEQUENCE</scope>
    <source>
        <strain evidence="3">TK_1</strain>
    </source>
</reference>
<feature type="compositionally biased region" description="Low complexity" evidence="1">
    <location>
        <begin position="1254"/>
        <end position="1267"/>
    </location>
</feature>
<organism evidence="3 4">
    <name type="scientific">Coniosporium apollinis</name>
    <dbReference type="NCBI Taxonomy" id="61459"/>
    <lineage>
        <taxon>Eukaryota</taxon>
        <taxon>Fungi</taxon>
        <taxon>Dikarya</taxon>
        <taxon>Ascomycota</taxon>
        <taxon>Pezizomycotina</taxon>
        <taxon>Dothideomycetes</taxon>
        <taxon>Dothideomycetes incertae sedis</taxon>
        <taxon>Coniosporium</taxon>
    </lineage>
</organism>
<feature type="region of interest" description="Disordered" evidence="1">
    <location>
        <begin position="463"/>
        <end position="550"/>
    </location>
</feature>
<feature type="compositionally biased region" description="Basic and acidic residues" evidence="1">
    <location>
        <begin position="382"/>
        <end position="395"/>
    </location>
</feature>
<feature type="region of interest" description="Disordered" evidence="1">
    <location>
        <begin position="137"/>
        <end position="296"/>
    </location>
</feature>
<gene>
    <name evidence="3" type="ORF">H2201_002384</name>
</gene>
<feature type="region of interest" description="Disordered" evidence="1">
    <location>
        <begin position="1229"/>
        <end position="1331"/>
    </location>
</feature>
<feature type="compositionally biased region" description="Low complexity" evidence="1">
    <location>
        <begin position="404"/>
        <end position="426"/>
    </location>
</feature>
<dbReference type="InterPro" id="IPR013087">
    <property type="entry name" value="Znf_C2H2_type"/>
</dbReference>
<feature type="region of interest" description="Disordered" evidence="1">
    <location>
        <begin position="356"/>
        <end position="432"/>
    </location>
</feature>
<dbReference type="PROSITE" id="PS00028">
    <property type="entry name" value="ZINC_FINGER_C2H2_1"/>
    <property type="match status" value="1"/>
</dbReference>
<feature type="region of interest" description="Disordered" evidence="1">
    <location>
        <begin position="1089"/>
        <end position="1114"/>
    </location>
</feature>
<accession>A0ABQ9NYQ8</accession>
<evidence type="ECO:0000313" key="4">
    <source>
        <dbReference type="Proteomes" id="UP001172684"/>
    </source>
</evidence>
<feature type="domain" description="C2H2-type" evidence="2">
    <location>
        <begin position="1139"/>
        <end position="1162"/>
    </location>
</feature>
<feature type="compositionally biased region" description="Polar residues" evidence="1">
    <location>
        <begin position="1"/>
        <end position="45"/>
    </location>
</feature>
<proteinExistence type="predicted"/>
<feature type="region of interest" description="Disordered" evidence="1">
    <location>
        <begin position="891"/>
        <end position="927"/>
    </location>
</feature>
<dbReference type="InterPro" id="IPR017956">
    <property type="entry name" value="AT_hook_DNA-bd_motif"/>
</dbReference>
<name>A0ABQ9NYQ8_9PEZI</name>
<feature type="region of interest" description="Disordered" evidence="1">
    <location>
        <begin position="722"/>
        <end position="742"/>
    </location>
</feature>
<feature type="compositionally biased region" description="Polar residues" evidence="1">
    <location>
        <begin position="266"/>
        <end position="295"/>
    </location>
</feature>
<feature type="compositionally biased region" description="Low complexity" evidence="1">
    <location>
        <begin position="474"/>
        <end position="487"/>
    </location>
</feature>